<dbReference type="Proteomes" id="UP000276103">
    <property type="component" value="Unassembled WGS sequence"/>
</dbReference>
<feature type="transmembrane region" description="Helical" evidence="1">
    <location>
        <begin position="38"/>
        <end position="58"/>
    </location>
</feature>
<organism evidence="2 3">
    <name type="scientific">Trichormus variabilis SAG 1403-4b</name>
    <dbReference type="NCBI Taxonomy" id="447716"/>
    <lineage>
        <taxon>Bacteria</taxon>
        <taxon>Bacillati</taxon>
        <taxon>Cyanobacteriota</taxon>
        <taxon>Cyanophyceae</taxon>
        <taxon>Nostocales</taxon>
        <taxon>Nostocaceae</taxon>
        <taxon>Trichormus</taxon>
    </lineage>
</organism>
<evidence type="ECO:0000313" key="2">
    <source>
        <dbReference type="EMBL" id="RUS95341.1"/>
    </source>
</evidence>
<sequence length="148" mass="16688">MQLHFPLLGVLRIDLIDDNDIQKSVFYSGKRSNYNMTLLRAFLVVSTLLIFTVSIYAIVTTGINFPAVYFGDLLKLDWRAQFNTDLLIFLSLTAIWVTWREGFTPKGFLLGVVTLVGGAMFVCPYLLFATYKANGDPKELLLGVHTDK</sequence>
<dbReference type="AlphaFoldDB" id="A0A3S1BUY5"/>
<keyword evidence="3" id="KW-1185">Reference proteome</keyword>
<dbReference type="EMBL" id="RSCM01000010">
    <property type="protein sequence ID" value="RUS95341.1"/>
    <property type="molecule type" value="Genomic_DNA"/>
</dbReference>
<feature type="transmembrane region" description="Helical" evidence="1">
    <location>
        <begin position="108"/>
        <end position="128"/>
    </location>
</feature>
<keyword evidence="1" id="KW-0812">Transmembrane</keyword>
<protein>
    <recommendedName>
        <fullName evidence="4">DUF2834 domain-containing protein</fullName>
    </recommendedName>
</protein>
<proteinExistence type="predicted"/>
<name>A0A3S1BUY5_ANAVA</name>
<feature type="transmembrane region" description="Helical" evidence="1">
    <location>
        <begin position="78"/>
        <end position="99"/>
    </location>
</feature>
<gene>
    <name evidence="2" type="ORF">DSM107003_30440</name>
</gene>
<accession>A0A3S1BUY5</accession>
<evidence type="ECO:0000256" key="1">
    <source>
        <dbReference type="SAM" id="Phobius"/>
    </source>
</evidence>
<comment type="caution">
    <text evidence="2">The sequence shown here is derived from an EMBL/GenBank/DDBJ whole genome shotgun (WGS) entry which is preliminary data.</text>
</comment>
<evidence type="ECO:0000313" key="3">
    <source>
        <dbReference type="Proteomes" id="UP000276103"/>
    </source>
</evidence>
<evidence type="ECO:0008006" key="4">
    <source>
        <dbReference type="Google" id="ProtNLM"/>
    </source>
</evidence>
<keyword evidence="1" id="KW-0472">Membrane</keyword>
<keyword evidence="1" id="KW-1133">Transmembrane helix</keyword>
<reference evidence="2 3" key="1">
    <citation type="journal article" date="2019" name="Genome Biol. Evol.">
        <title>Day and night: Metabolic profiles and evolutionary relationships of six axenic non-marine cyanobacteria.</title>
        <authorList>
            <person name="Will S.E."/>
            <person name="Henke P."/>
            <person name="Boedeker C."/>
            <person name="Huang S."/>
            <person name="Brinkmann H."/>
            <person name="Rohde M."/>
            <person name="Jarek M."/>
            <person name="Friedl T."/>
            <person name="Seufert S."/>
            <person name="Schumacher M."/>
            <person name="Overmann J."/>
            <person name="Neumann-Schaal M."/>
            <person name="Petersen J."/>
        </authorList>
    </citation>
    <scope>NUCLEOTIDE SEQUENCE [LARGE SCALE GENOMIC DNA]</scope>
    <source>
        <strain evidence="2 3">SAG 1403-4b</strain>
    </source>
</reference>